<feature type="domain" description="BHLH" evidence="3">
    <location>
        <begin position="131"/>
        <end position="189"/>
    </location>
</feature>
<dbReference type="Pfam" id="PF00010">
    <property type="entry name" value="HLH"/>
    <property type="match status" value="1"/>
</dbReference>
<organism evidence="4 5">
    <name type="scientific">Gomphillus americanus</name>
    <dbReference type="NCBI Taxonomy" id="1940652"/>
    <lineage>
        <taxon>Eukaryota</taxon>
        <taxon>Fungi</taxon>
        <taxon>Dikarya</taxon>
        <taxon>Ascomycota</taxon>
        <taxon>Pezizomycotina</taxon>
        <taxon>Lecanoromycetes</taxon>
        <taxon>OSLEUM clade</taxon>
        <taxon>Ostropomycetidae</taxon>
        <taxon>Ostropales</taxon>
        <taxon>Graphidaceae</taxon>
        <taxon>Gomphilloideae</taxon>
        <taxon>Gomphillus</taxon>
    </lineage>
</organism>
<dbReference type="PANTHER" id="PTHR47787:SF1">
    <property type="entry name" value="CENTROMERE-BINDING PROTEIN 1"/>
    <property type="match status" value="1"/>
</dbReference>
<feature type="region of interest" description="Disordered" evidence="2">
    <location>
        <begin position="1"/>
        <end position="87"/>
    </location>
</feature>
<dbReference type="SMART" id="SM00353">
    <property type="entry name" value="HLH"/>
    <property type="match status" value="1"/>
</dbReference>
<gene>
    <name evidence="4" type="ORF">GOMPHAMPRED_003882</name>
</gene>
<evidence type="ECO:0000256" key="2">
    <source>
        <dbReference type="SAM" id="MobiDB-lite"/>
    </source>
</evidence>
<dbReference type="PROSITE" id="PS50888">
    <property type="entry name" value="BHLH"/>
    <property type="match status" value="1"/>
</dbReference>
<reference evidence="4" key="1">
    <citation type="submission" date="2021-03" db="EMBL/GenBank/DDBJ databases">
        <authorList>
            <person name="Tagirdzhanova G."/>
        </authorList>
    </citation>
    <scope>NUCLEOTIDE SEQUENCE</scope>
</reference>
<sequence length="239" mass="26047">MTDITNLQPPISGANKKRKRASDAGRDGGSPKGPPMNGDHLDQTSAYGAEFVQHLQNATHGVSDSVGNGLGSDNPALPYGTNGEGHTGSFDMSDTNHQGTPYNYQAMYKHPEADVTPRSKPAVGSDEWHRNRKDCHKEVERRRRETINEGIMSLANIVPDCEKAKGAILQRAVSYVMELRTHIDQLQSEGAQTKGTLEGLLQQMTAANADLRADNNNALAEIERLKMKLQNAGINSDEE</sequence>
<dbReference type="Gene3D" id="4.10.280.10">
    <property type="entry name" value="Helix-loop-helix DNA-binding domain"/>
    <property type="match status" value="1"/>
</dbReference>
<dbReference type="SUPFAM" id="SSF47459">
    <property type="entry name" value="HLH, helix-loop-helix DNA-binding domain"/>
    <property type="match status" value="1"/>
</dbReference>
<proteinExistence type="predicted"/>
<dbReference type="InterPro" id="IPR011598">
    <property type="entry name" value="bHLH_dom"/>
</dbReference>
<evidence type="ECO:0000313" key="4">
    <source>
        <dbReference type="EMBL" id="CAF9925414.1"/>
    </source>
</evidence>
<keyword evidence="1" id="KW-0175">Coiled coil</keyword>
<dbReference type="AlphaFoldDB" id="A0A8H3FIZ2"/>
<feature type="compositionally biased region" description="Polar residues" evidence="2">
    <location>
        <begin position="54"/>
        <end position="66"/>
    </location>
</feature>
<protein>
    <recommendedName>
        <fullName evidence="3">BHLH domain-containing protein</fullName>
    </recommendedName>
</protein>
<dbReference type="GO" id="GO:0005634">
    <property type="term" value="C:nucleus"/>
    <property type="evidence" value="ECO:0007669"/>
    <property type="project" value="TreeGrafter"/>
</dbReference>
<keyword evidence="5" id="KW-1185">Reference proteome</keyword>
<name>A0A8H3FIZ2_9LECA</name>
<dbReference type="OrthoDB" id="71302at2759"/>
<dbReference type="GO" id="GO:0003700">
    <property type="term" value="F:DNA-binding transcription factor activity"/>
    <property type="evidence" value="ECO:0007669"/>
    <property type="project" value="TreeGrafter"/>
</dbReference>
<dbReference type="PANTHER" id="PTHR47787">
    <property type="entry name" value="CENTROMERE-BINDING PROTEIN 1"/>
    <property type="match status" value="1"/>
</dbReference>
<evidence type="ECO:0000256" key="1">
    <source>
        <dbReference type="SAM" id="Coils"/>
    </source>
</evidence>
<dbReference type="InterPro" id="IPR036638">
    <property type="entry name" value="HLH_DNA-bd_sf"/>
</dbReference>
<evidence type="ECO:0000313" key="5">
    <source>
        <dbReference type="Proteomes" id="UP000664169"/>
    </source>
</evidence>
<dbReference type="GO" id="GO:0046983">
    <property type="term" value="F:protein dimerization activity"/>
    <property type="evidence" value="ECO:0007669"/>
    <property type="project" value="InterPro"/>
</dbReference>
<dbReference type="Proteomes" id="UP000664169">
    <property type="component" value="Unassembled WGS sequence"/>
</dbReference>
<evidence type="ECO:0000259" key="3">
    <source>
        <dbReference type="PROSITE" id="PS50888"/>
    </source>
</evidence>
<dbReference type="EMBL" id="CAJPDQ010000023">
    <property type="protein sequence ID" value="CAF9925414.1"/>
    <property type="molecule type" value="Genomic_DNA"/>
</dbReference>
<feature type="coiled-coil region" evidence="1">
    <location>
        <begin position="197"/>
        <end position="235"/>
    </location>
</feature>
<accession>A0A8H3FIZ2</accession>
<comment type="caution">
    <text evidence="4">The sequence shown here is derived from an EMBL/GenBank/DDBJ whole genome shotgun (WGS) entry which is preliminary data.</text>
</comment>